<evidence type="ECO:0000256" key="6">
    <source>
        <dbReference type="ARBA" id="ARBA00012487"/>
    </source>
</evidence>
<evidence type="ECO:0000256" key="3">
    <source>
        <dbReference type="ARBA" id="ARBA00005119"/>
    </source>
</evidence>
<accession>A0A9E8MJH3</accession>
<evidence type="ECO:0000256" key="18">
    <source>
        <dbReference type="RuleBase" id="RU003938"/>
    </source>
</evidence>
<evidence type="ECO:0000256" key="17">
    <source>
        <dbReference type="ARBA" id="ARBA00023264"/>
    </source>
</evidence>
<feature type="transmembrane region" description="Helical" evidence="21">
    <location>
        <begin position="196"/>
        <end position="216"/>
    </location>
</feature>
<evidence type="ECO:0000256" key="7">
    <source>
        <dbReference type="ARBA" id="ARBA00019373"/>
    </source>
</evidence>
<sequence length="351" mass="37394">MTDPATGRDEAAATPKPSDESLAAAALASPEAPRLGRRLGRRSGSTARADVENVISDVENAMKDLEARAREMDARLEARAGRNLPKAIFFGLILGLLLLFSLIVVKELFMLFGAALVAFTSYELASALRFAGRDVPRIPIVIASVGVIAPAFYFGAEGLWWAILAGAAFVSLWRIVETARPSMREPGVSLHTDLAAGLFVLAYVPLLGGFGVVMAAEDGGEWWTLAYLIIVISIDTGAYASGMAFGKHPMAPRISPKKTWEGFAGSVVVALIAGVLLALFMIQEDWWVGVLLAVLLVGTATLGDLTESLIKRDLGIKDISTWLPGHGGFLDRLDSILPSTVVAYVVFVLLG</sequence>
<dbReference type="Proteomes" id="UP001164706">
    <property type="component" value="Chromosome"/>
</dbReference>
<evidence type="ECO:0000256" key="21">
    <source>
        <dbReference type="SAM" id="Phobius"/>
    </source>
</evidence>
<feature type="transmembrane region" description="Helical" evidence="21">
    <location>
        <begin position="84"/>
        <end position="103"/>
    </location>
</feature>
<dbReference type="GO" id="GO:0005886">
    <property type="term" value="C:plasma membrane"/>
    <property type="evidence" value="ECO:0007669"/>
    <property type="project" value="UniProtKB-SubCell"/>
</dbReference>
<dbReference type="Pfam" id="PF01148">
    <property type="entry name" value="CTP_transf_1"/>
    <property type="match status" value="1"/>
</dbReference>
<feature type="coiled-coil region" evidence="19">
    <location>
        <begin position="48"/>
        <end position="75"/>
    </location>
</feature>
<keyword evidence="19" id="KW-0175">Coiled coil</keyword>
<gene>
    <name evidence="22" type="ORF">OVN18_09035</name>
</gene>
<keyword evidence="13 21" id="KW-1133">Transmembrane helix</keyword>
<keyword evidence="8" id="KW-1003">Cell membrane</keyword>
<evidence type="ECO:0000256" key="19">
    <source>
        <dbReference type="SAM" id="Coils"/>
    </source>
</evidence>
<dbReference type="EMBL" id="CP113089">
    <property type="protein sequence ID" value="WAB80710.1"/>
    <property type="molecule type" value="Genomic_DNA"/>
</dbReference>
<evidence type="ECO:0000256" key="11">
    <source>
        <dbReference type="ARBA" id="ARBA00022692"/>
    </source>
</evidence>
<evidence type="ECO:0000256" key="15">
    <source>
        <dbReference type="ARBA" id="ARBA00023136"/>
    </source>
</evidence>
<evidence type="ECO:0000256" key="9">
    <source>
        <dbReference type="ARBA" id="ARBA00022516"/>
    </source>
</evidence>
<evidence type="ECO:0000256" key="5">
    <source>
        <dbReference type="ARBA" id="ARBA00010185"/>
    </source>
</evidence>
<feature type="compositionally biased region" description="Low complexity" evidence="20">
    <location>
        <begin position="20"/>
        <end position="33"/>
    </location>
</feature>
<dbReference type="PANTHER" id="PTHR46382">
    <property type="entry name" value="PHOSPHATIDATE CYTIDYLYLTRANSFERASE"/>
    <property type="match status" value="1"/>
</dbReference>
<feature type="transmembrane region" description="Helical" evidence="21">
    <location>
        <begin position="135"/>
        <end position="153"/>
    </location>
</feature>
<keyword evidence="10 18" id="KW-0808">Transferase</keyword>
<name>A0A9E8MJH3_9MICO</name>
<evidence type="ECO:0000256" key="1">
    <source>
        <dbReference type="ARBA" id="ARBA00001698"/>
    </source>
</evidence>
<dbReference type="EC" id="2.7.7.41" evidence="6 18"/>
<comment type="similarity">
    <text evidence="5 18">Belongs to the CDS family.</text>
</comment>
<keyword evidence="11 18" id="KW-0812">Transmembrane</keyword>
<dbReference type="GO" id="GO:0016024">
    <property type="term" value="P:CDP-diacylglycerol biosynthetic process"/>
    <property type="evidence" value="ECO:0007669"/>
    <property type="project" value="TreeGrafter"/>
</dbReference>
<dbReference type="KEGG" id="mdb:OVN18_09035"/>
<dbReference type="GO" id="GO:0004605">
    <property type="term" value="F:phosphatidate cytidylyltransferase activity"/>
    <property type="evidence" value="ECO:0007669"/>
    <property type="project" value="UniProtKB-EC"/>
</dbReference>
<keyword evidence="9" id="KW-0444">Lipid biosynthesis</keyword>
<proteinExistence type="inferred from homology"/>
<feature type="region of interest" description="Disordered" evidence="20">
    <location>
        <begin position="1"/>
        <end position="44"/>
    </location>
</feature>
<comment type="subcellular location">
    <subcellularLocation>
        <location evidence="2">Cell membrane</location>
        <topology evidence="2">Multi-pass membrane protein</topology>
    </subcellularLocation>
</comment>
<feature type="transmembrane region" description="Helical" evidence="21">
    <location>
        <begin position="286"/>
        <end position="305"/>
    </location>
</feature>
<feature type="transmembrane region" description="Helical" evidence="21">
    <location>
        <begin position="222"/>
        <end position="241"/>
    </location>
</feature>
<dbReference type="AlphaFoldDB" id="A0A9E8MJH3"/>
<evidence type="ECO:0000256" key="2">
    <source>
        <dbReference type="ARBA" id="ARBA00004651"/>
    </source>
</evidence>
<keyword evidence="14" id="KW-0443">Lipid metabolism</keyword>
<dbReference type="InterPro" id="IPR000374">
    <property type="entry name" value="PC_trans"/>
</dbReference>
<evidence type="ECO:0000313" key="23">
    <source>
        <dbReference type="Proteomes" id="UP001164706"/>
    </source>
</evidence>
<reference evidence="22" key="1">
    <citation type="submission" date="2022-11" db="EMBL/GenBank/DDBJ databases">
        <title>Description of Microcella daejonensis nov. sp, isolated from riverside soil.</title>
        <authorList>
            <person name="Molina K.M."/>
            <person name="Kim S.B."/>
        </authorList>
    </citation>
    <scope>NUCLEOTIDE SEQUENCE</scope>
    <source>
        <strain evidence="22">MMS21-STM12</strain>
    </source>
</reference>
<keyword evidence="17" id="KW-1208">Phospholipid metabolism</keyword>
<evidence type="ECO:0000256" key="16">
    <source>
        <dbReference type="ARBA" id="ARBA00023209"/>
    </source>
</evidence>
<comment type="pathway">
    <text evidence="3 18">Phospholipid metabolism; CDP-diacylglycerol biosynthesis; CDP-diacylglycerol from sn-glycerol 3-phosphate: step 3/3.</text>
</comment>
<evidence type="ECO:0000256" key="4">
    <source>
        <dbReference type="ARBA" id="ARBA00005189"/>
    </source>
</evidence>
<evidence type="ECO:0000256" key="12">
    <source>
        <dbReference type="ARBA" id="ARBA00022695"/>
    </source>
</evidence>
<protein>
    <recommendedName>
        <fullName evidence="7 18">Phosphatidate cytidylyltransferase</fullName>
        <ecNumber evidence="6 18">2.7.7.41</ecNumber>
    </recommendedName>
</protein>
<feature type="compositionally biased region" description="Basic and acidic residues" evidence="20">
    <location>
        <begin position="1"/>
        <end position="11"/>
    </location>
</feature>
<feature type="transmembrane region" description="Helical" evidence="21">
    <location>
        <begin position="262"/>
        <end position="280"/>
    </location>
</feature>
<dbReference type="PANTHER" id="PTHR46382:SF1">
    <property type="entry name" value="PHOSPHATIDATE CYTIDYLYLTRANSFERASE"/>
    <property type="match status" value="1"/>
</dbReference>
<feature type="transmembrane region" description="Helical" evidence="21">
    <location>
        <begin position="109"/>
        <end position="128"/>
    </location>
</feature>
<comment type="catalytic activity">
    <reaction evidence="1 18">
        <text>a 1,2-diacyl-sn-glycero-3-phosphate + CTP + H(+) = a CDP-1,2-diacyl-sn-glycerol + diphosphate</text>
        <dbReference type="Rhea" id="RHEA:16229"/>
        <dbReference type="ChEBI" id="CHEBI:15378"/>
        <dbReference type="ChEBI" id="CHEBI:33019"/>
        <dbReference type="ChEBI" id="CHEBI:37563"/>
        <dbReference type="ChEBI" id="CHEBI:58332"/>
        <dbReference type="ChEBI" id="CHEBI:58608"/>
        <dbReference type="EC" id="2.7.7.41"/>
    </reaction>
</comment>
<evidence type="ECO:0000313" key="22">
    <source>
        <dbReference type="EMBL" id="WAB80710.1"/>
    </source>
</evidence>
<evidence type="ECO:0000256" key="20">
    <source>
        <dbReference type="SAM" id="MobiDB-lite"/>
    </source>
</evidence>
<evidence type="ECO:0000256" key="10">
    <source>
        <dbReference type="ARBA" id="ARBA00022679"/>
    </source>
</evidence>
<evidence type="ECO:0000256" key="13">
    <source>
        <dbReference type="ARBA" id="ARBA00022989"/>
    </source>
</evidence>
<keyword evidence="12 18" id="KW-0548">Nucleotidyltransferase</keyword>
<keyword evidence="15 21" id="KW-0472">Membrane</keyword>
<keyword evidence="16" id="KW-0594">Phospholipid biosynthesis</keyword>
<dbReference type="RefSeq" id="WP_267780396.1">
    <property type="nucleotide sequence ID" value="NZ_CP113089.1"/>
</dbReference>
<dbReference type="PROSITE" id="PS01315">
    <property type="entry name" value="CDS"/>
    <property type="match status" value="1"/>
</dbReference>
<evidence type="ECO:0000256" key="8">
    <source>
        <dbReference type="ARBA" id="ARBA00022475"/>
    </source>
</evidence>
<evidence type="ECO:0000256" key="14">
    <source>
        <dbReference type="ARBA" id="ARBA00023098"/>
    </source>
</evidence>
<comment type="pathway">
    <text evidence="4">Lipid metabolism.</text>
</comment>
<organism evidence="22 23">
    <name type="scientific">Microcella daejeonensis</name>
    <dbReference type="NCBI Taxonomy" id="2994971"/>
    <lineage>
        <taxon>Bacteria</taxon>
        <taxon>Bacillati</taxon>
        <taxon>Actinomycetota</taxon>
        <taxon>Actinomycetes</taxon>
        <taxon>Micrococcales</taxon>
        <taxon>Microbacteriaceae</taxon>
        <taxon>Microcella</taxon>
    </lineage>
</organism>
<keyword evidence="23" id="KW-1185">Reference proteome</keyword>